<accession>A0AAP5I5F7</accession>
<dbReference type="Pfam" id="PF05235">
    <property type="entry name" value="CHAD"/>
    <property type="match status" value="1"/>
</dbReference>
<sequence>MTLAISTNFKNQEKTLGHYAYSAIEKHFKKSLKWETTVKKDKDPEALHQMRVGLRRLRTDVNRFSVAVDLPKSVSDKNIGKIARCLGNLRDFDVFKETLETLYRPHLSGKEEKSLQTALNALDKQRENALEDVRSTLKHDPYKSVKHQLKNWLEEPRYQSIASFPIEQVIPDLLLPEISSFLLHRGWLIGTESEHSEIVIPAHCEAQNIQQLLTTEGEVLHSLRKQAKRLRYQMELFTDLYGESYKAFIAQVENVQEILGAINDRVVLSELLTNLLNSEIHHQLPTLACLFTENIYQLWQQWQSLQKWYLKPQTRHEFHLTVMHPVEGARL</sequence>
<dbReference type="Proteomes" id="UP000667802">
    <property type="component" value="Unassembled WGS sequence"/>
</dbReference>
<protein>
    <submittedName>
        <fullName evidence="2">CHAD domain-containing protein</fullName>
    </submittedName>
</protein>
<dbReference type="InterPro" id="IPR007899">
    <property type="entry name" value="CHAD_dom"/>
</dbReference>
<evidence type="ECO:0000313" key="2">
    <source>
        <dbReference type="EMBL" id="MDR9894042.1"/>
    </source>
</evidence>
<dbReference type="PANTHER" id="PTHR39339:SF1">
    <property type="entry name" value="CHAD DOMAIN-CONTAINING PROTEIN"/>
    <property type="match status" value="1"/>
</dbReference>
<dbReference type="PROSITE" id="PS51708">
    <property type="entry name" value="CHAD"/>
    <property type="match status" value="1"/>
</dbReference>
<dbReference type="InterPro" id="IPR038186">
    <property type="entry name" value="CHAD_dom_sf"/>
</dbReference>
<dbReference type="Gene3D" id="1.40.20.10">
    <property type="entry name" value="CHAD domain"/>
    <property type="match status" value="1"/>
</dbReference>
<dbReference type="EMBL" id="JAALHA020000001">
    <property type="protein sequence ID" value="MDR9894042.1"/>
    <property type="molecule type" value="Genomic_DNA"/>
</dbReference>
<reference evidence="3" key="1">
    <citation type="journal article" date="2021" name="Science">
        <title>Hunting the eagle killer: A cyanobacterial neurotoxin causes vacuolar myelinopathy.</title>
        <authorList>
            <person name="Breinlinger S."/>
            <person name="Phillips T.J."/>
            <person name="Haram B.N."/>
            <person name="Mares J."/>
            <person name="Martinez Yerena J.A."/>
            <person name="Hrouzek P."/>
            <person name="Sobotka R."/>
            <person name="Henderson W.M."/>
            <person name="Schmieder P."/>
            <person name="Williams S.M."/>
            <person name="Lauderdale J.D."/>
            <person name="Wilde H.D."/>
            <person name="Gerrin W."/>
            <person name="Kust A."/>
            <person name="Washington J.W."/>
            <person name="Wagner C."/>
            <person name="Geier B."/>
            <person name="Liebeke M."/>
            <person name="Enke H."/>
            <person name="Niedermeyer T.H.J."/>
            <person name="Wilde S.B."/>
        </authorList>
    </citation>
    <scope>NUCLEOTIDE SEQUENCE [LARGE SCALE GENOMIC DNA]</scope>
    <source>
        <strain evidence="3">Thurmond2011</strain>
    </source>
</reference>
<dbReference type="AlphaFoldDB" id="A0AAP5I5F7"/>
<evidence type="ECO:0000313" key="3">
    <source>
        <dbReference type="Proteomes" id="UP000667802"/>
    </source>
</evidence>
<comment type="caution">
    <text evidence="2">The sequence shown here is derived from an EMBL/GenBank/DDBJ whole genome shotgun (WGS) entry which is preliminary data.</text>
</comment>
<keyword evidence="3" id="KW-1185">Reference proteome</keyword>
<dbReference type="PANTHER" id="PTHR39339">
    <property type="entry name" value="SLR1444 PROTEIN"/>
    <property type="match status" value="1"/>
</dbReference>
<evidence type="ECO:0000259" key="1">
    <source>
        <dbReference type="PROSITE" id="PS51708"/>
    </source>
</evidence>
<dbReference type="SMART" id="SM00880">
    <property type="entry name" value="CHAD"/>
    <property type="match status" value="1"/>
</dbReference>
<gene>
    <name evidence="2" type="ORF">G7B40_005575</name>
</gene>
<proteinExistence type="predicted"/>
<dbReference type="RefSeq" id="WP_208348031.1">
    <property type="nucleotide sequence ID" value="NZ_JAALHA020000001.1"/>
</dbReference>
<organism evidence="2 3">
    <name type="scientific">Aetokthonos hydrillicola Thurmond2011</name>
    <dbReference type="NCBI Taxonomy" id="2712845"/>
    <lineage>
        <taxon>Bacteria</taxon>
        <taxon>Bacillati</taxon>
        <taxon>Cyanobacteriota</taxon>
        <taxon>Cyanophyceae</taxon>
        <taxon>Nostocales</taxon>
        <taxon>Hapalosiphonaceae</taxon>
        <taxon>Aetokthonos</taxon>
    </lineage>
</organism>
<name>A0AAP5I5F7_9CYAN</name>
<feature type="domain" description="CHAD" evidence="1">
    <location>
        <begin position="13"/>
        <end position="307"/>
    </location>
</feature>